<sequence length="1050" mass="112374">MAKISKDQAERLAREIQRHAARYNDNTFTSEQIALAKRIFSRGLDVYADEDEKNRPNDISYAKPIGRAHAFRSLEKWHIENKDSQDATQTIATASVKRTSPPSKDQGITNSKPASMAGPGAPTTLKAGPSTTSSQTQSKSIANSKASPTAGPGAPTTPRAGPSNASSHPQSKSTQAATNSASATAGSGASTTLKAGPSKAPTQPQSKSIANSNAPPTAGPSTPTTLKAGPSNTPSHPQSKGTANSKASPVAGPGTPTTLKAGPFNTPSHPQSKGTANSKASPMAGPKAPSGLKAGSSNASSPSHNIAGPGALSTPRAGPSTASSHPQSKGTVTNSKAAPTAGPGAPTTSKGSSSDSPTPSRTGSTITNSKTATTAGPGAPSTPKAGPLISSNPSQTIKSTNGSPSSGTTVSNQQKAATGPRSEVVSSTKFEPQTRHKRRLQSTQITPTNPQPEKRSKEDPPASRLASAGLSLQTNFKDNKNAPQTIGPTPPYPTASSTAILSSPSPMSGIQYGSSLNPASPQTLPDNRTLVTQSRSPYPIGTADSPGAHTITPQQHGKASRLDQRVLEERIAKLEVEQKKSQIDLQAQIEGLRDHTHKIKISIQKQIQDEVCRQMPKDTANHSRDQSLDQFQDQIMQSVQKEITKGRNDYESILTDNYHSIEDRINTLENRIKAVQQEAKNELTLQAAPTTPPEVYPQKGIPRRQTQELQEHMKEGAQPHSNGIHRPVIGDPHLHDAVITPPSSPHAPTTSTQLSPGAATGQGQSLPQTRTSSDHAPFPDSYRTRVSPSPIIQSVEWHSNLGIIPPQSNQYPRASEFEGARQHGQAAPGPQRLPSQTPNYSSYRDDTPFSQHQGFIRGRSAPFQVSNQPSIYPPPSTHYQPTPFYQSSKFRPQVMNTLEARSFRQKVGLNSYKFTVPYHDGLHPKLRDQQTIEVTGYMFVGRHHIYGIVEHGECDLPVVVHKDYCKEATLPNRKQLTYDHIKSRANRAKIMTFEATTSGRRYFEMAFEDDDAIEYWTWTDAVRAYGEKTVTAIAVDPDGSLSRQSTVEPC</sequence>
<feature type="compositionally biased region" description="Polar residues" evidence="2">
    <location>
        <begin position="230"/>
        <end position="247"/>
    </location>
</feature>
<feature type="region of interest" description="Disordered" evidence="2">
    <location>
        <begin position="81"/>
        <end position="561"/>
    </location>
</feature>
<dbReference type="EMBL" id="MU864504">
    <property type="protein sequence ID" value="KAK4184129.1"/>
    <property type="molecule type" value="Genomic_DNA"/>
</dbReference>
<feature type="compositionally biased region" description="Polar residues" evidence="2">
    <location>
        <begin position="320"/>
        <end position="334"/>
    </location>
</feature>
<feature type="compositionally biased region" description="Polar residues" evidence="2">
    <location>
        <begin position="265"/>
        <end position="280"/>
    </location>
</feature>
<evidence type="ECO:0000313" key="3">
    <source>
        <dbReference type="EMBL" id="KAK4184129.1"/>
    </source>
</evidence>
<feature type="coiled-coil region" evidence="1">
    <location>
        <begin position="658"/>
        <end position="685"/>
    </location>
</feature>
<feature type="compositionally biased region" description="Polar residues" evidence="2">
    <location>
        <begin position="295"/>
        <end position="304"/>
    </location>
</feature>
<dbReference type="Proteomes" id="UP001302126">
    <property type="component" value="Unassembled WGS sequence"/>
</dbReference>
<feature type="compositionally biased region" description="Basic and acidic residues" evidence="2">
    <location>
        <begin position="452"/>
        <end position="461"/>
    </location>
</feature>
<accession>A0AAN6WLA5</accession>
<feature type="compositionally biased region" description="Low complexity" evidence="2">
    <location>
        <begin position="170"/>
        <end position="192"/>
    </location>
</feature>
<reference evidence="3" key="2">
    <citation type="submission" date="2023-05" db="EMBL/GenBank/DDBJ databases">
        <authorList>
            <consortium name="Lawrence Berkeley National Laboratory"/>
            <person name="Steindorff A."/>
            <person name="Hensen N."/>
            <person name="Bonometti L."/>
            <person name="Westerberg I."/>
            <person name="Brannstrom I.O."/>
            <person name="Guillou S."/>
            <person name="Cros-Aarteil S."/>
            <person name="Calhoun S."/>
            <person name="Haridas S."/>
            <person name="Kuo A."/>
            <person name="Mondo S."/>
            <person name="Pangilinan J."/>
            <person name="Riley R."/>
            <person name="Labutti K."/>
            <person name="Andreopoulos B."/>
            <person name="Lipzen A."/>
            <person name="Chen C."/>
            <person name="Yanf M."/>
            <person name="Daum C."/>
            <person name="Ng V."/>
            <person name="Clum A."/>
            <person name="Ohm R."/>
            <person name="Martin F."/>
            <person name="Silar P."/>
            <person name="Natvig D."/>
            <person name="Lalanne C."/>
            <person name="Gautier V."/>
            <person name="Ament-Velasquez S.L."/>
            <person name="Kruys A."/>
            <person name="Hutchinson M.I."/>
            <person name="Powell A.J."/>
            <person name="Barry K."/>
            <person name="Miller A.N."/>
            <person name="Grigoriev I.V."/>
            <person name="Debuchy R."/>
            <person name="Gladieux P."/>
            <person name="Thoren M.H."/>
            <person name="Johannesson H."/>
        </authorList>
    </citation>
    <scope>NUCLEOTIDE SEQUENCE</scope>
    <source>
        <strain evidence="3">PSN309</strain>
    </source>
</reference>
<keyword evidence="1" id="KW-0175">Coiled coil</keyword>
<feature type="compositionally biased region" description="Low complexity" evidence="2">
    <location>
        <begin position="148"/>
        <end position="162"/>
    </location>
</feature>
<feature type="compositionally biased region" description="Low complexity" evidence="2">
    <location>
        <begin position="214"/>
        <end position="225"/>
    </location>
</feature>
<gene>
    <name evidence="3" type="ORF">QBC35DRAFT_541142</name>
</gene>
<feature type="compositionally biased region" description="Polar residues" evidence="2">
    <location>
        <begin position="500"/>
        <end position="536"/>
    </location>
</feature>
<feature type="compositionally biased region" description="Basic and acidic residues" evidence="2">
    <location>
        <begin position="707"/>
        <end position="717"/>
    </location>
</feature>
<evidence type="ECO:0000256" key="2">
    <source>
        <dbReference type="SAM" id="MobiDB-lite"/>
    </source>
</evidence>
<feature type="compositionally biased region" description="Polar residues" evidence="2">
    <location>
        <begin position="833"/>
        <end position="845"/>
    </location>
</feature>
<evidence type="ECO:0000256" key="1">
    <source>
        <dbReference type="SAM" id="Coils"/>
    </source>
</evidence>
<keyword evidence="4" id="KW-1185">Reference proteome</keyword>
<feature type="compositionally biased region" description="Polar residues" evidence="2">
    <location>
        <begin position="470"/>
        <end position="487"/>
    </location>
</feature>
<organism evidence="3 4">
    <name type="scientific">Podospora australis</name>
    <dbReference type="NCBI Taxonomy" id="1536484"/>
    <lineage>
        <taxon>Eukaryota</taxon>
        <taxon>Fungi</taxon>
        <taxon>Dikarya</taxon>
        <taxon>Ascomycota</taxon>
        <taxon>Pezizomycotina</taxon>
        <taxon>Sordariomycetes</taxon>
        <taxon>Sordariomycetidae</taxon>
        <taxon>Sordariales</taxon>
        <taxon>Podosporaceae</taxon>
        <taxon>Podospora</taxon>
    </lineage>
</organism>
<feature type="compositionally biased region" description="Polar residues" evidence="2">
    <location>
        <begin position="761"/>
        <end position="771"/>
    </location>
</feature>
<proteinExistence type="predicted"/>
<feature type="compositionally biased region" description="Polar residues" evidence="2">
    <location>
        <begin position="389"/>
        <end position="416"/>
    </location>
</feature>
<comment type="caution">
    <text evidence="3">The sequence shown here is derived from an EMBL/GenBank/DDBJ whole genome shotgun (WGS) entry which is preliminary data.</text>
</comment>
<name>A0AAN6WLA5_9PEZI</name>
<dbReference type="AlphaFoldDB" id="A0AAN6WLA5"/>
<feature type="region of interest" description="Disordered" evidence="2">
    <location>
        <begin position="707"/>
        <end position="786"/>
    </location>
</feature>
<feature type="compositionally biased region" description="Polar residues" evidence="2">
    <location>
        <begin position="86"/>
        <end position="113"/>
    </location>
</feature>
<protein>
    <submittedName>
        <fullName evidence="3">Uncharacterized protein</fullName>
    </submittedName>
</protein>
<evidence type="ECO:0000313" key="4">
    <source>
        <dbReference type="Proteomes" id="UP001302126"/>
    </source>
</evidence>
<feature type="compositionally biased region" description="Low complexity" evidence="2">
    <location>
        <begin position="130"/>
        <end position="140"/>
    </location>
</feature>
<feature type="compositionally biased region" description="Polar residues" evidence="2">
    <location>
        <begin position="200"/>
        <end position="213"/>
    </location>
</feature>
<feature type="region of interest" description="Disordered" evidence="2">
    <location>
        <begin position="806"/>
        <end position="845"/>
    </location>
</feature>
<feature type="compositionally biased region" description="Low complexity" evidence="2">
    <location>
        <begin position="335"/>
        <end position="387"/>
    </location>
</feature>
<reference evidence="3" key="1">
    <citation type="journal article" date="2023" name="Mol. Phylogenet. Evol.">
        <title>Genome-scale phylogeny and comparative genomics of the fungal order Sordariales.</title>
        <authorList>
            <person name="Hensen N."/>
            <person name="Bonometti L."/>
            <person name="Westerberg I."/>
            <person name="Brannstrom I.O."/>
            <person name="Guillou S."/>
            <person name="Cros-Aarteil S."/>
            <person name="Calhoun S."/>
            <person name="Haridas S."/>
            <person name="Kuo A."/>
            <person name="Mondo S."/>
            <person name="Pangilinan J."/>
            <person name="Riley R."/>
            <person name="LaButti K."/>
            <person name="Andreopoulos B."/>
            <person name="Lipzen A."/>
            <person name="Chen C."/>
            <person name="Yan M."/>
            <person name="Daum C."/>
            <person name="Ng V."/>
            <person name="Clum A."/>
            <person name="Steindorff A."/>
            <person name="Ohm R.A."/>
            <person name="Martin F."/>
            <person name="Silar P."/>
            <person name="Natvig D.O."/>
            <person name="Lalanne C."/>
            <person name="Gautier V."/>
            <person name="Ament-Velasquez S.L."/>
            <person name="Kruys A."/>
            <person name="Hutchinson M.I."/>
            <person name="Powell A.J."/>
            <person name="Barry K."/>
            <person name="Miller A.N."/>
            <person name="Grigoriev I.V."/>
            <person name="Debuchy R."/>
            <person name="Gladieux P."/>
            <person name="Hiltunen Thoren M."/>
            <person name="Johannesson H."/>
        </authorList>
    </citation>
    <scope>NUCLEOTIDE SEQUENCE</scope>
    <source>
        <strain evidence="3">PSN309</strain>
    </source>
</reference>